<evidence type="ECO:0000256" key="4">
    <source>
        <dbReference type="ARBA" id="ARBA00022801"/>
    </source>
</evidence>
<dbReference type="Pfam" id="PF06421">
    <property type="entry name" value="LepA_C"/>
    <property type="match status" value="1"/>
</dbReference>
<keyword evidence="3 11" id="KW-0547">Nucleotide-binding</keyword>
<dbReference type="PRINTS" id="PR00315">
    <property type="entry name" value="ELONGATNFCT"/>
</dbReference>
<dbReference type="InterPro" id="IPR009000">
    <property type="entry name" value="Transl_B-barrel_sf"/>
</dbReference>
<dbReference type="PANTHER" id="PTHR43512">
    <property type="entry name" value="TRANSLATION FACTOR GUF1-RELATED"/>
    <property type="match status" value="1"/>
</dbReference>
<dbReference type="InterPro" id="IPR004161">
    <property type="entry name" value="EFTu-like_2"/>
</dbReference>
<dbReference type="Gene3D" id="3.30.70.240">
    <property type="match status" value="1"/>
</dbReference>
<name>L7VJI6_9FLAO</name>
<accession>L7VJI6</accession>
<dbReference type="SUPFAM" id="SSF54980">
    <property type="entry name" value="EF-G C-terminal domain-like"/>
    <property type="match status" value="2"/>
</dbReference>
<comment type="subcellular location">
    <subcellularLocation>
        <location evidence="11">Cell membrane</location>
        <topology evidence="11">Peripheral membrane protein</topology>
        <orientation evidence="11">Cytoplasmic side</orientation>
    </subcellularLocation>
</comment>
<dbReference type="AlphaFoldDB" id="L7VJI6"/>
<dbReference type="CDD" id="cd01890">
    <property type="entry name" value="LepA"/>
    <property type="match status" value="1"/>
</dbReference>
<keyword evidence="7 11" id="KW-0472">Membrane</keyword>
<dbReference type="GO" id="GO:0005886">
    <property type="term" value="C:plasma membrane"/>
    <property type="evidence" value="ECO:0007669"/>
    <property type="project" value="UniProtKB-SubCell"/>
</dbReference>
<dbReference type="FunFam" id="2.40.30.10:FF:000015">
    <property type="entry name" value="Translation factor GUF1, mitochondrial"/>
    <property type="match status" value="1"/>
</dbReference>
<dbReference type="FunFam" id="3.40.50.300:FF:000078">
    <property type="entry name" value="Elongation factor 4"/>
    <property type="match status" value="1"/>
</dbReference>
<dbReference type="GO" id="GO:0005525">
    <property type="term" value="F:GTP binding"/>
    <property type="evidence" value="ECO:0007669"/>
    <property type="project" value="UniProtKB-UniRule"/>
</dbReference>
<dbReference type="GO" id="GO:0043022">
    <property type="term" value="F:ribosome binding"/>
    <property type="evidence" value="ECO:0007669"/>
    <property type="project" value="UniProtKB-UniRule"/>
</dbReference>
<evidence type="ECO:0000256" key="6">
    <source>
        <dbReference type="ARBA" id="ARBA00023134"/>
    </source>
</evidence>
<keyword evidence="14" id="KW-1185">Reference proteome</keyword>
<feature type="binding site" evidence="11">
    <location>
        <begin position="14"/>
        <end position="19"/>
    </location>
    <ligand>
        <name>GTP</name>
        <dbReference type="ChEBI" id="CHEBI:37565"/>
    </ligand>
</feature>
<evidence type="ECO:0000256" key="5">
    <source>
        <dbReference type="ARBA" id="ARBA00022917"/>
    </source>
</evidence>
<dbReference type="SUPFAM" id="SSF50447">
    <property type="entry name" value="Translation proteins"/>
    <property type="match status" value="1"/>
</dbReference>
<dbReference type="Gene3D" id="3.30.70.2570">
    <property type="entry name" value="Elongation factor 4, C-terminal domain"/>
    <property type="match status" value="1"/>
</dbReference>
<dbReference type="NCBIfam" id="TIGR00231">
    <property type="entry name" value="small_GTP"/>
    <property type="match status" value="1"/>
</dbReference>
<keyword evidence="4 11" id="KW-0378">Hydrolase</keyword>
<dbReference type="Gene3D" id="2.40.30.10">
    <property type="entry name" value="Translation factors"/>
    <property type="match status" value="1"/>
</dbReference>
<keyword evidence="5 11" id="KW-0648">Protein biosynthesis</keyword>
<evidence type="ECO:0000256" key="3">
    <source>
        <dbReference type="ARBA" id="ARBA00022741"/>
    </source>
</evidence>
<dbReference type="GO" id="GO:0003746">
    <property type="term" value="F:translation elongation factor activity"/>
    <property type="evidence" value="ECO:0007669"/>
    <property type="project" value="UniProtKB-UniRule"/>
</dbReference>
<dbReference type="NCBIfam" id="TIGR01393">
    <property type="entry name" value="lepA"/>
    <property type="match status" value="1"/>
</dbReference>
<evidence type="ECO:0000256" key="8">
    <source>
        <dbReference type="ARBA" id="ARBA00050293"/>
    </source>
</evidence>
<dbReference type="InterPro" id="IPR038363">
    <property type="entry name" value="LepA_C_sf"/>
</dbReference>
<feature type="domain" description="Tr-type G" evidence="12">
    <location>
        <begin position="2"/>
        <end position="183"/>
    </location>
</feature>
<gene>
    <name evidence="11 13" type="primary">lepA</name>
    <name evidence="13" type="ORF">ASNER_101</name>
</gene>
<dbReference type="SUPFAM" id="SSF52540">
    <property type="entry name" value="P-loop containing nucleoside triphosphate hydrolases"/>
    <property type="match status" value="1"/>
</dbReference>
<dbReference type="CDD" id="cd16260">
    <property type="entry name" value="EF4_III"/>
    <property type="match status" value="1"/>
</dbReference>
<keyword evidence="6 11" id="KW-0342">GTP-binding</keyword>
<dbReference type="PANTHER" id="PTHR43512:SF4">
    <property type="entry name" value="TRANSLATION FACTOR GUF1 HOMOLOG, CHLOROPLASTIC"/>
    <property type="match status" value="1"/>
</dbReference>
<evidence type="ECO:0000259" key="12">
    <source>
        <dbReference type="PROSITE" id="PS51722"/>
    </source>
</evidence>
<sequence>MQYIRNFCIIAHIDHGKSTLADRLLERTQTIHSRDRKNQLLDDMELERERGITIKSHAIQMEYKYKGVSYILNLIDTPGHVDFSYEVSRSIYACEGALLVVDAVKSIQAQTVSNLFLAIDRNLTIIPILNKIDLPVANKEKVTYEIMYLIGCTSEEVIYSSAKEGRGIDKILEAIICKIHPPKGNLKAPLQALIFDSFYNTFRGVEAYFKVINGQIRKGDKIKFMSSGKMYTAEEIGNLRLKHISKSIIRSGDVGYIISGIKDTLSIKVGDSFTSVNRPAKAIIAGFKKVNPMVFAGLYPEKTEDYDNLRVSIEKLHLNDASLTFFPESSIFLGSGFRCGFLGMLHLEIIQERLEREYGISVITTIPNVSYKVFLKCSPTDIFLVDNPSDMPDIFNIERLEEPYIKASIITQVNYVGAIMSLCIKKRGMIKNQYYLMPQRVELIFEMPLSEIIFNFYDRLKTISKGYASFDYSPLDYRFSDIVLVKILINHQLVDALSTLEHRSNAFYIGKKMCKKLQKIIPRQQFDISIQATIENKIIARETIKAVRKDVTAKCYGGDISRKRKLLLKQKKGKKKCSLLVK</sequence>
<dbReference type="InterPro" id="IPR000795">
    <property type="entry name" value="T_Tr_GTP-bd_dom"/>
</dbReference>
<dbReference type="PROSITE" id="PS51722">
    <property type="entry name" value="G_TR_2"/>
    <property type="match status" value="1"/>
</dbReference>
<dbReference type="KEGG" id="udi:ASNER_101"/>
<dbReference type="InterPro" id="IPR000640">
    <property type="entry name" value="EFG_V-like"/>
</dbReference>
<dbReference type="FunFam" id="3.30.70.870:FF:000004">
    <property type="entry name" value="Translation factor GUF1, mitochondrial"/>
    <property type="match status" value="1"/>
</dbReference>
<comment type="function">
    <text evidence="9 11">Required for accurate and efficient protein synthesis under certain stress conditions. May act as a fidelity factor of the translation reaction, by catalyzing a one-codon backward translocation of tRNAs on improperly translocated ribosomes. Back-translocation proceeds from a post-translocation (POST) complex to a pre-translocation (PRE) complex, thus giving elongation factor G a second chance to translocate the tRNAs correctly. Binds to ribosomes in a GTP-dependent manner.</text>
</comment>
<dbReference type="InterPro" id="IPR035647">
    <property type="entry name" value="EFG_III/V"/>
</dbReference>
<reference evidence="13 14" key="1">
    <citation type="journal article" date="2013" name="Environ. Microbiol.">
        <title>The nutrient supplying capabilities of Uzinura, an endosymbiont of armoured scale insects.</title>
        <authorList>
            <person name="Sabree Z.L."/>
            <person name="Huang C.Y."/>
            <person name="Okusu A."/>
            <person name="Moran N.A."/>
            <person name="Normark B.B."/>
        </authorList>
    </citation>
    <scope>NUCLEOTIDE SEQUENCE [LARGE SCALE GENOMIC DNA]</scope>
    <source>
        <strain evidence="13 14">ASNER</strain>
    </source>
</reference>
<dbReference type="FunFam" id="3.30.70.240:FF:000007">
    <property type="entry name" value="Translation factor GUF1, mitochondrial"/>
    <property type="match status" value="1"/>
</dbReference>
<dbReference type="EMBL" id="CP003263">
    <property type="protein sequence ID" value="AGC66867.1"/>
    <property type="molecule type" value="Genomic_DNA"/>
</dbReference>
<dbReference type="Pfam" id="PF03144">
    <property type="entry name" value="GTP_EFTU_D2"/>
    <property type="match status" value="1"/>
</dbReference>
<evidence type="ECO:0000256" key="9">
    <source>
        <dbReference type="ARBA" id="ARBA00057626"/>
    </source>
</evidence>
<evidence type="ECO:0000256" key="11">
    <source>
        <dbReference type="HAMAP-Rule" id="MF_00071"/>
    </source>
</evidence>
<dbReference type="STRING" id="1133592.ASNER_101"/>
<dbReference type="EC" id="3.6.5.n1" evidence="11"/>
<dbReference type="InterPro" id="IPR006297">
    <property type="entry name" value="EF-4"/>
</dbReference>
<comment type="catalytic activity">
    <reaction evidence="8 11">
        <text>GTP + H2O = GDP + phosphate + H(+)</text>
        <dbReference type="Rhea" id="RHEA:19669"/>
        <dbReference type="ChEBI" id="CHEBI:15377"/>
        <dbReference type="ChEBI" id="CHEBI:15378"/>
        <dbReference type="ChEBI" id="CHEBI:37565"/>
        <dbReference type="ChEBI" id="CHEBI:43474"/>
        <dbReference type="ChEBI" id="CHEBI:58189"/>
        <dbReference type="EC" id="3.6.5.n1"/>
    </reaction>
</comment>
<keyword evidence="2 11" id="KW-1003">Cell membrane</keyword>
<dbReference type="Proteomes" id="UP000011174">
    <property type="component" value="Chromosome"/>
</dbReference>
<dbReference type="InterPro" id="IPR035654">
    <property type="entry name" value="LepA_IV"/>
</dbReference>
<dbReference type="GO" id="GO:0003924">
    <property type="term" value="F:GTPase activity"/>
    <property type="evidence" value="ECO:0007669"/>
    <property type="project" value="UniProtKB-UniRule"/>
</dbReference>
<dbReference type="InterPro" id="IPR005225">
    <property type="entry name" value="Small_GTP-bd"/>
</dbReference>
<evidence type="ECO:0000256" key="2">
    <source>
        <dbReference type="ARBA" id="ARBA00022475"/>
    </source>
</evidence>
<dbReference type="GO" id="GO:0045727">
    <property type="term" value="P:positive regulation of translation"/>
    <property type="evidence" value="ECO:0007669"/>
    <property type="project" value="UniProtKB-UniRule"/>
</dbReference>
<evidence type="ECO:0000313" key="14">
    <source>
        <dbReference type="Proteomes" id="UP000011174"/>
    </source>
</evidence>
<dbReference type="Gene3D" id="3.40.50.300">
    <property type="entry name" value="P-loop containing nucleotide triphosphate hydrolases"/>
    <property type="match status" value="1"/>
</dbReference>
<dbReference type="InterPro" id="IPR027417">
    <property type="entry name" value="P-loop_NTPase"/>
</dbReference>
<dbReference type="Pfam" id="PF00679">
    <property type="entry name" value="EFG_C"/>
    <property type="match status" value="1"/>
</dbReference>
<protein>
    <recommendedName>
        <fullName evidence="11">Elongation factor 4</fullName>
        <shortName evidence="11">EF-4</shortName>
        <ecNumber evidence="11">3.6.5.n1</ecNumber>
    </recommendedName>
    <alternativeName>
        <fullName evidence="11">Ribosomal back-translocase LepA</fullName>
    </alternativeName>
</protein>
<dbReference type="Gene3D" id="3.30.70.870">
    <property type="entry name" value="Elongation Factor G (Translational Gtpase), domain 3"/>
    <property type="match status" value="1"/>
</dbReference>
<dbReference type="InterPro" id="IPR013842">
    <property type="entry name" value="LepA_CTD"/>
</dbReference>
<feature type="binding site" evidence="11">
    <location>
        <begin position="130"/>
        <end position="133"/>
    </location>
    <ligand>
        <name>GTP</name>
        <dbReference type="ChEBI" id="CHEBI:37565"/>
    </ligand>
</feature>
<dbReference type="FunFam" id="3.30.70.2570:FF:000001">
    <property type="entry name" value="Translation factor GUF1, mitochondrial"/>
    <property type="match status" value="1"/>
</dbReference>
<dbReference type="Pfam" id="PF00009">
    <property type="entry name" value="GTP_EFTU"/>
    <property type="match status" value="1"/>
</dbReference>
<comment type="similarity">
    <text evidence="10">Belongs to the GTP-binding elongation factor family. LepA subfamily.</text>
</comment>
<evidence type="ECO:0000256" key="7">
    <source>
        <dbReference type="ARBA" id="ARBA00023136"/>
    </source>
</evidence>
<evidence type="ECO:0000256" key="10">
    <source>
        <dbReference type="ARBA" id="ARBA00061052"/>
    </source>
</evidence>
<comment type="similarity">
    <text evidence="1 11">Belongs to the TRAFAC class translation factor GTPase superfamily. Classic translation factor GTPase family. LepA subfamily.</text>
</comment>
<dbReference type="CDD" id="cd03709">
    <property type="entry name" value="lepA_C"/>
    <property type="match status" value="1"/>
</dbReference>
<evidence type="ECO:0000313" key="13">
    <source>
        <dbReference type="EMBL" id="AGC66867.1"/>
    </source>
</evidence>
<proteinExistence type="inferred from homology"/>
<evidence type="ECO:0000256" key="1">
    <source>
        <dbReference type="ARBA" id="ARBA00005454"/>
    </source>
</evidence>
<dbReference type="HOGENOM" id="CLU_009995_3_3_10"/>
<dbReference type="PATRIC" id="fig|1133592.3.peg.87"/>
<organism evidence="13 14">
    <name type="scientific">Candidatus Uzinura diaspidicola str. ASNER</name>
    <dbReference type="NCBI Taxonomy" id="1133592"/>
    <lineage>
        <taxon>Bacteria</taxon>
        <taxon>Pseudomonadati</taxon>
        <taxon>Bacteroidota</taxon>
        <taxon>Flavobacteriia</taxon>
        <taxon>Flavobacteriales</taxon>
        <taxon>Candidatus Uzinura</taxon>
    </lineage>
</organism>
<dbReference type="HAMAP" id="MF_00071">
    <property type="entry name" value="LepA"/>
    <property type="match status" value="1"/>
</dbReference>